<dbReference type="OrthoDB" id="2424341at2759"/>
<feature type="non-terminal residue" evidence="1">
    <location>
        <position position="296"/>
    </location>
</feature>
<accession>A0A9P6UER2</accession>
<comment type="caution">
    <text evidence="1">The sequence shown here is derived from an EMBL/GenBank/DDBJ whole genome shotgun (WGS) entry which is preliminary data.</text>
</comment>
<keyword evidence="2" id="KW-1185">Reference proteome</keyword>
<proteinExistence type="predicted"/>
<dbReference type="EMBL" id="JAAAIN010003813">
    <property type="protein sequence ID" value="KAG0283885.1"/>
    <property type="molecule type" value="Genomic_DNA"/>
</dbReference>
<dbReference type="SUPFAM" id="SSF53098">
    <property type="entry name" value="Ribonuclease H-like"/>
    <property type="match status" value="1"/>
</dbReference>
<evidence type="ECO:0000313" key="2">
    <source>
        <dbReference type="Proteomes" id="UP000823405"/>
    </source>
</evidence>
<dbReference type="InterPro" id="IPR012337">
    <property type="entry name" value="RNaseH-like_sf"/>
</dbReference>
<dbReference type="AlphaFoldDB" id="A0A9P6UER2"/>
<organism evidence="1 2">
    <name type="scientific">Linnemannia gamsii</name>
    <dbReference type="NCBI Taxonomy" id="64522"/>
    <lineage>
        <taxon>Eukaryota</taxon>
        <taxon>Fungi</taxon>
        <taxon>Fungi incertae sedis</taxon>
        <taxon>Mucoromycota</taxon>
        <taxon>Mortierellomycotina</taxon>
        <taxon>Mortierellomycetes</taxon>
        <taxon>Mortierellales</taxon>
        <taxon>Mortierellaceae</taxon>
        <taxon>Linnemannia</taxon>
    </lineage>
</organism>
<evidence type="ECO:0008006" key="3">
    <source>
        <dbReference type="Google" id="ProtNLM"/>
    </source>
</evidence>
<name>A0A9P6UER2_9FUNG</name>
<sequence>MVFSLSIERVKYDNGRRSSVAGQEYKISPSEFDIFSYTVKSANVGRAFNEYLVASLAIVNKIGMMATVSNLSSFLSMNFIWDLNVTLPHLDRDSYQLIREQYTWLRSVVSEAVVRLCRVLDEQLTDGQDIEAEVEKDLRSVRLLYEVLGVFNDENMLEIGMLNDWVTKAFVPVELLIGMDVMNVSHSAEALQQRLDAILTRWKLQDKIMMGTTDSATNMKAAMTGLSQTYPLVKFPCAAHLVQLCVNSALAEVGDADAVLTKCHELTHLMKQIGAFREAVKTQQQEADPTHKPLTF</sequence>
<reference evidence="1" key="1">
    <citation type="journal article" date="2020" name="Fungal Divers.">
        <title>Resolving the Mortierellaceae phylogeny through synthesis of multi-gene phylogenetics and phylogenomics.</title>
        <authorList>
            <person name="Vandepol N."/>
            <person name="Liber J."/>
            <person name="Desiro A."/>
            <person name="Na H."/>
            <person name="Kennedy M."/>
            <person name="Barry K."/>
            <person name="Grigoriev I.V."/>
            <person name="Miller A.N."/>
            <person name="O'Donnell K."/>
            <person name="Stajich J.E."/>
            <person name="Bonito G."/>
        </authorList>
    </citation>
    <scope>NUCLEOTIDE SEQUENCE</scope>
    <source>
        <strain evidence="1">NVP60</strain>
    </source>
</reference>
<gene>
    <name evidence="1" type="ORF">BGZ97_008375</name>
</gene>
<protein>
    <recommendedName>
        <fullName evidence="3">DUF659 domain-containing protein</fullName>
    </recommendedName>
</protein>
<evidence type="ECO:0000313" key="1">
    <source>
        <dbReference type="EMBL" id="KAG0283885.1"/>
    </source>
</evidence>
<dbReference type="Proteomes" id="UP000823405">
    <property type="component" value="Unassembled WGS sequence"/>
</dbReference>